<dbReference type="Gene3D" id="2.40.70.10">
    <property type="entry name" value="Acid Proteases"/>
    <property type="match status" value="1"/>
</dbReference>
<dbReference type="GO" id="GO:0008233">
    <property type="term" value="F:peptidase activity"/>
    <property type="evidence" value="ECO:0007669"/>
    <property type="project" value="UniProtKB-KW"/>
</dbReference>
<protein>
    <submittedName>
        <fullName evidence="2">PecA family PE domain-processing aspartic protease</fullName>
    </submittedName>
</protein>
<keyword evidence="2" id="KW-0378">Hydrolase</keyword>
<dbReference type="RefSeq" id="WP_369740493.1">
    <property type="nucleotide sequence ID" value="NZ_JBGEDP010000001.1"/>
</dbReference>
<dbReference type="GO" id="GO:0006508">
    <property type="term" value="P:proteolysis"/>
    <property type="evidence" value="ECO:0007669"/>
    <property type="project" value="UniProtKB-KW"/>
</dbReference>
<gene>
    <name evidence="2" type="ORF">AB8998_24915</name>
</gene>
<dbReference type="EMBL" id="JBGEDP010000001">
    <property type="protein sequence ID" value="MEY8017978.1"/>
    <property type="molecule type" value="Genomic_DNA"/>
</dbReference>
<dbReference type="Proteomes" id="UP001564760">
    <property type="component" value="Unassembled WGS sequence"/>
</dbReference>
<accession>A0ABV4C602</accession>
<dbReference type="PROSITE" id="PS00141">
    <property type="entry name" value="ASP_PROTEASE"/>
    <property type="match status" value="1"/>
</dbReference>
<organism evidence="2 3">
    <name type="scientific">Mycobacterium servetii</name>
    <dbReference type="NCBI Taxonomy" id="3237418"/>
    <lineage>
        <taxon>Bacteria</taxon>
        <taxon>Bacillati</taxon>
        <taxon>Actinomycetota</taxon>
        <taxon>Actinomycetes</taxon>
        <taxon>Mycobacteriales</taxon>
        <taxon>Mycobacteriaceae</taxon>
        <taxon>Mycobacterium</taxon>
    </lineage>
</organism>
<sequence>MLWGNGGTGGFGGTGGAGGAGGNALLFGNGGTGGQGGTFTVSPDTAGGRGGVGGTGGLLWGNGGDGGIGGPYASGGAGGNAQWFGDGGTGGMGGALGNGGVGGNGGLLIGDGGGGGTGGVVSGIGGSGGPGSGQLWGHSGATGADGGPATVTLTMHGTRPTLQVSVNGGPTVQATVDTGSDALLFAPQAVNLNSLGTPLAEGLTYNFGVPGDQTVVTYNLYGASLNFGHGMLTQTMAVGVISSEVHNGRPVAPETLIGVGANARSGVPFATTAVQDLPTQLNQGLLINEPRGYFQFASTNPLPSFANVPGSPITSNLQVQVNNSDLQSAPGAFIDTGGVAGRVPSNLLPDPLNQLAPGTPLPAGTKIIVEAVNGGQATVLYEQVTGTGSAAPIVTSANAGFNTGNYIFEQMPIYLSYNPTGTGTTYFDSLS</sequence>
<dbReference type="InterPro" id="IPR001969">
    <property type="entry name" value="Aspartic_peptidase_AS"/>
</dbReference>
<evidence type="ECO:0000259" key="1">
    <source>
        <dbReference type="Pfam" id="PF20729"/>
    </source>
</evidence>
<evidence type="ECO:0000313" key="2">
    <source>
        <dbReference type="EMBL" id="MEY8017978.1"/>
    </source>
</evidence>
<dbReference type="InterPro" id="IPR021109">
    <property type="entry name" value="Peptidase_aspartic_dom_sf"/>
</dbReference>
<comment type="caution">
    <text evidence="2">The sequence shown here is derived from an EMBL/GenBank/DDBJ whole genome shotgun (WGS) entry which is preliminary data.</text>
</comment>
<keyword evidence="3" id="KW-1185">Reference proteome</keyword>
<dbReference type="NCBIfam" id="NF038019">
    <property type="entry name" value="PE_process_PecA"/>
    <property type="match status" value="1"/>
</dbReference>
<reference evidence="2 3" key="1">
    <citation type="submission" date="2024-08" db="EMBL/GenBank/DDBJ databases">
        <title>Mycobacterium servetensis sp. nov., a novel rapid-growing mycobacterial species recovered from a human patient in Zaragoza, Spain.</title>
        <authorList>
            <person name="Tristancho-Baro A.I."/>
            <person name="Buenestado-Serrano S."/>
            <person name="Garcia De Viedma D."/>
            <person name="Milagro-Beamonte A."/>
            <person name="Burillo N."/>
            <person name="Sanz S."/>
            <person name="Lopez-Calleja A.I."/>
            <person name="Penas-Utrilla D."/>
            <person name="Guardingo M."/>
            <person name="Garcia M.J."/>
            <person name="Vinuelas-Bayon J."/>
        </authorList>
    </citation>
    <scope>NUCLEOTIDE SEQUENCE [LARGE SCALE GENOMIC DNA]</scope>
    <source>
        <strain evidence="3">HUMS_12744610</strain>
    </source>
</reference>
<dbReference type="Pfam" id="PF20729">
    <property type="entry name" value="PE-PGRS_C"/>
    <property type="match status" value="1"/>
</dbReference>
<evidence type="ECO:0000313" key="3">
    <source>
        <dbReference type="Proteomes" id="UP001564760"/>
    </source>
</evidence>
<name>A0ABV4C602_9MYCO</name>
<keyword evidence="2" id="KW-0645">Protease</keyword>
<feature type="domain" description="PE cleavage protein A C-terminal" evidence="1">
    <location>
        <begin position="149"/>
        <end position="425"/>
    </location>
</feature>
<proteinExistence type="predicted"/>
<dbReference type="InterPro" id="IPR048054">
    <property type="entry name" value="PecA_C"/>
</dbReference>